<keyword evidence="7 9" id="KW-0472">Membrane</keyword>
<name>A0ABP0ZY72_9BRYO</name>
<organism evidence="10 11">
    <name type="scientific">Sphagnum jensenii</name>
    <dbReference type="NCBI Taxonomy" id="128206"/>
    <lineage>
        <taxon>Eukaryota</taxon>
        <taxon>Viridiplantae</taxon>
        <taxon>Streptophyta</taxon>
        <taxon>Embryophyta</taxon>
        <taxon>Bryophyta</taxon>
        <taxon>Sphagnophytina</taxon>
        <taxon>Sphagnopsida</taxon>
        <taxon>Sphagnales</taxon>
        <taxon>Sphagnaceae</taxon>
        <taxon>Sphagnum</taxon>
    </lineage>
</organism>
<dbReference type="InterPro" id="IPR000932">
    <property type="entry name" value="PS_antenna-like"/>
</dbReference>
<keyword evidence="11" id="KW-1185">Reference proteome</keyword>
<dbReference type="Proteomes" id="UP001497522">
    <property type="component" value="Unassembled WGS sequence"/>
</dbReference>
<protein>
    <submittedName>
        <fullName evidence="10">Uncharacterized protein</fullName>
    </submittedName>
</protein>
<evidence type="ECO:0000256" key="7">
    <source>
        <dbReference type="ARBA" id="ARBA00023136"/>
    </source>
</evidence>
<sequence length="74" mass="8308">MGLPWYHVHIVVLNNLGRLIVVHLMHAALCSSPPQRLYKGLHMGNVEIVLSSVVVFFATFVIARTMWYGSTTTL</sequence>
<accession>A0ABP0ZY72</accession>
<evidence type="ECO:0000256" key="1">
    <source>
        <dbReference type="ARBA" id="ARBA00004141"/>
    </source>
</evidence>
<keyword evidence="2" id="KW-0148">Chlorophyll</keyword>
<evidence type="ECO:0000256" key="8">
    <source>
        <dbReference type="ARBA" id="ARBA00023276"/>
    </source>
</evidence>
<evidence type="ECO:0000256" key="4">
    <source>
        <dbReference type="ARBA" id="ARBA00022692"/>
    </source>
</evidence>
<dbReference type="EMBL" id="CAXHBF010000215">
    <property type="protein sequence ID" value="CAK9855519.1"/>
    <property type="molecule type" value="Genomic_DNA"/>
</dbReference>
<evidence type="ECO:0000256" key="6">
    <source>
        <dbReference type="ARBA" id="ARBA00022991"/>
    </source>
</evidence>
<comment type="subcellular location">
    <subcellularLocation>
        <location evidence="1">Membrane</location>
        <topology evidence="1">Multi-pass membrane protein</topology>
    </subcellularLocation>
</comment>
<proteinExistence type="predicted"/>
<evidence type="ECO:0000256" key="3">
    <source>
        <dbReference type="ARBA" id="ARBA00022531"/>
    </source>
</evidence>
<keyword evidence="4 9" id="KW-0812">Transmembrane</keyword>
<dbReference type="InterPro" id="IPR036001">
    <property type="entry name" value="PS_II_antenna-like_sf"/>
</dbReference>
<dbReference type="Pfam" id="PF00421">
    <property type="entry name" value="PSII"/>
    <property type="match status" value="2"/>
</dbReference>
<evidence type="ECO:0000256" key="2">
    <source>
        <dbReference type="ARBA" id="ARBA00022494"/>
    </source>
</evidence>
<keyword evidence="6" id="KW-0157">Chromophore</keyword>
<evidence type="ECO:0000256" key="9">
    <source>
        <dbReference type="SAM" id="Phobius"/>
    </source>
</evidence>
<comment type="caution">
    <text evidence="10">The sequence shown here is derived from an EMBL/GenBank/DDBJ whole genome shotgun (WGS) entry which is preliminary data.</text>
</comment>
<keyword evidence="5 9" id="KW-1133">Transmembrane helix</keyword>
<keyword evidence="8" id="KW-0604">Photosystem II</keyword>
<dbReference type="SUPFAM" id="SSF161077">
    <property type="entry name" value="Photosystem II antenna protein-like"/>
    <property type="match status" value="2"/>
</dbReference>
<evidence type="ECO:0000256" key="5">
    <source>
        <dbReference type="ARBA" id="ARBA00022989"/>
    </source>
</evidence>
<reference evidence="10" key="1">
    <citation type="submission" date="2024-03" db="EMBL/GenBank/DDBJ databases">
        <authorList>
            <consortium name="ELIXIR-Norway"/>
            <consortium name="Elixir Norway"/>
        </authorList>
    </citation>
    <scope>NUCLEOTIDE SEQUENCE</scope>
</reference>
<feature type="transmembrane region" description="Helical" evidence="9">
    <location>
        <begin position="46"/>
        <end position="67"/>
    </location>
</feature>
<keyword evidence="3" id="KW-0602">Photosynthesis</keyword>
<evidence type="ECO:0000313" key="11">
    <source>
        <dbReference type="Proteomes" id="UP001497522"/>
    </source>
</evidence>
<evidence type="ECO:0000313" key="10">
    <source>
        <dbReference type="EMBL" id="CAK9855519.1"/>
    </source>
</evidence>
<gene>
    <name evidence="10" type="ORF">CSSPJE1EN2_LOCUS25451</name>
</gene>